<feature type="region of interest" description="Disordered" evidence="8">
    <location>
        <begin position="325"/>
        <end position="440"/>
    </location>
</feature>
<gene>
    <name evidence="10" type="ORF">FHR33_009093</name>
</gene>
<evidence type="ECO:0000256" key="8">
    <source>
        <dbReference type="SAM" id="MobiDB-lite"/>
    </source>
</evidence>
<name>A0A7W5YD64_9ACTN</name>
<dbReference type="Pfam" id="PF00069">
    <property type="entry name" value="Pkinase"/>
    <property type="match status" value="1"/>
</dbReference>
<accession>A0A7W5YD64</accession>
<evidence type="ECO:0000256" key="6">
    <source>
        <dbReference type="ARBA" id="ARBA00022840"/>
    </source>
</evidence>
<dbReference type="GO" id="GO:0004674">
    <property type="term" value="F:protein serine/threonine kinase activity"/>
    <property type="evidence" value="ECO:0007669"/>
    <property type="project" value="UniProtKB-KW"/>
</dbReference>
<dbReference type="PROSITE" id="PS00107">
    <property type="entry name" value="PROTEIN_KINASE_ATP"/>
    <property type="match status" value="1"/>
</dbReference>
<evidence type="ECO:0000256" key="5">
    <source>
        <dbReference type="ARBA" id="ARBA00022777"/>
    </source>
</evidence>
<evidence type="ECO:0000313" key="10">
    <source>
        <dbReference type="EMBL" id="MBB3733146.1"/>
    </source>
</evidence>
<dbReference type="GeneID" id="95396059"/>
<dbReference type="EMBL" id="JACIBV010000002">
    <property type="protein sequence ID" value="MBB3733146.1"/>
    <property type="molecule type" value="Genomic_DNA"/>
</dbReference>
<keyword evidence="3" id="KW-0808">Transferase</keyword>
<evidence type="ECO:0000256" key="1">
    <source>
        <dbReference type="ARBA" id="ARBA00012513"/>
    </source>
</evidence>
<evidence type="ECO:0000256" key="7">
    <source>
        <dbReference type="PROSITE-ProRule" id="PRU10141"/>
    </source>
</evidence>
<evidence type="ECO:0000256" key="2">
    <source>
        <dbReference type="ARBA" id="ARBA00022527"/>
    </source>
</evidence>
<dbReference type="Gene3D" id="1.10.510.10">
    <property type="entry name" value="Transferase(Phosphotransferase) domain 1"/>
    <property type="match status" value="1"/>
</dbReference>
<dbReference type="InterPro" id="IPR017441">
    <property type="entry name" value="Protein_kinase_ATP_BS"/>
</dbReference>
<protein>
    <recommendedName>
        <fullName evidence="1">non-specific serine/threonine protein kinase</fullName>
        <ecNumber evidence="1">2.7.11.1</ecNumber>
    </recommendedName>
</protein>
<evidence type="ECO:0000313" key="11">
    <source>
        <dbReference type="Proteomes" id="UP000579945"/>
    </source>
</evidence>
<dbReference type="InterPro" id="IPR008271">
    <property type="entry name" value="Ser/Thr_kinase_AS"/>
</dbReference>
<feature type="binding site" evidence="7">
    <location>
        <position position="41"/>
    </location>
    <ligand>
        <name>ATP</name>
        <dbReference type="ChEBI" id="CHEBI:30616"/>
    </ligand>
</feature>
<feature type="compositionally biased region" description="Polar residues" evidence="8">
    <location>
        <begin position="387"/>
        <end position="403"/>
    </location>
</feature>
<dbReference type="InterPro" id="IPR000719">
    <property type="entry name" value="Prot_kinase_dom"/>
</dbReference>
<comment type="caution">
    <text evidence="10">The sequence shown here is derived from an EMBL/GenBank/DDBJ whole genome shotgun (WGS) entry which is preliminary data.</text>
</comment>
<dbReference type="EC" id="2.7.11.1" evidence="1"/>
<dbReference type="PROSITE" id="PS00108">
    <property type="entry name" value="PROTEIN_KINASE_ST"/>
    <property type="match status" value="1"/>
</dbReference>
<dbReference type="RefSeq" id="WP_221242545.1">
    <property type="nucleotide sequence ID" value="NZ_JACIBV010000002.1"/>
</dbReference>
<keyword evidence="6 7" id="KW-0067">ATP-binding</keyword>
<dbReference type="GO" id="GO:0005524">
    <property type="term" value="F:ATP binding"/>
    <property type="evidence" value="ECO:0007669"/>
    <property type="project" value="UniProtKB-UniRule"/>
</dbReference>
<dbReference type="CDD" id="cd14014">
    <property type="entry name" value="STKc_PknB_like"/>
    <property type="match status" value="1"/>
</dbReference>
<evidence type="ECO:0000259" key="9">
    <source>
        <dbReference type="PROSITE" id="PS50011"/>
    </source>
</evidence>
<keyword evidence="5 10" id="KW-0418">Kinase</keyword>
<dbReference type="PROSITE" id="PS50011">
    <property type="entry name" value="PROTEIN_KINASE_DOM"/>
    <property type="match status" value="1"/>
</dbReference>
<sequence length="440" mass="46088">MSEHVERLGGRYRLLRPLGQGGMGRVWHAHDELLARDVAVKEVVPPVGMAENEVEVFTSRTLREARAAARISHPGVAAVYDVLEERGHPWIIMQFVPSRPLGGLIAERGGLPAERVARIGLDLLRALRAAHAVGVLHRDVKPDNVLLAHDGSAVLTDFGLAALDEDASVTRSGMVVGTPAYMAPERATGGPSLPASDLWSLGALLYAAVEGLSPFHRSHVLATLGAVVHDEPPPMVKAGALAPVIHGLLRKEPSERMSLDEAEALLLAAVHDGRLRSTADVPPQPVSPASETSVSAATAARPWRSRLFPAAVAALVVAALTTSLQSGAPPTPSAARPAVPPAADAPSDSSMDAPVKAPVKSVSPSPAVRRSSAEPAPHATTRKTRRQSTGESTGENTGVSTASAFPRRPAVVAEPTDRKKAQPGKGNKRDKNKGKGKSGR</sequence>
<feature type="compositionally biased region" description="Basic residues" evidence="8">
    <location>
        <begin position="426"/>
        <end position="440"/>
    </location>
</feature>
<dbReference type="AlphaFoldDB" id="A0A7W5YD64"/>
<proteinExistence type="predicted"/>
<evidence type="ECO:0000256" key="4">
    <source>
        <dbReference type="ARBA" id="ARBA00022741"/>
    </source>
</evidence>
<feature type="compositionally biased region" description="Low complexity" evidence="8">
    <location>
        <begin position="333"/>
        <end position="377"/>
    </location>
</feature>
<dbReference type="SUPFAM" id="SSF56112">
    <property type="entry name" value="Protein kinase-like (PK-like)"/>
    <property type="match status" value="1"/>
</dbReference>
<keyword evidence="4 7" id="KW-0547">Nucleotide-binding</keyword>
<dbReference type="Gene3D" id="3.30.200.20">
    <property type="entry name" value="Phosphorylase Kinase, domain 1"/>
    <property type="match status" value="1"/>
</dbReference>
<reference evidence="10 11" key="1">
    <citation type="submission" date="2020-08" db="EMBL/GenBank/DDBJ databases">
        <title>Sequencing the genomes of 1000 actinobacteria strains.</title>
        <authorList>
            <person name="Klenk H.-P."/>
        </authorList>
    </citation>
    <scope>NUCLEOTIDE SEQUENCE [LARGE SCALE GENOMIC DNA]</scope>
    <source>
        <strain evidence="10 11">DSM 44320</strain>
    </source>
</reference>
<evidence type="ECO:0000256" key="3">
    <source>
        <dbReference type="ARBA" id="ARBA00022679"/>
    </source>
</evidence>
<dbReference type="InterPro" id="IPR011009">
    <property type="entry name" value="Kinase-like_dom_sf"/>
</dbReference>
<dbReference type="Proteomes" id="UP000579945">
    <property type="component" value="Unassembled WGS sequence"/>
</dbReference>
<keyword evidence="2 10" id="KW-0723">Serine/threonine-protein kinase</keyword>
<keyword evidence="11" id="KW-1185">Reference proteome</keyword>
<dbReference type="SMART" id="SM00220">
    <property type="entry name" value="S_TKc"/>
    <property type="match status" value="1"/>
</dbReference>
<dbReference type="PANTHER" id="PTHR43289:SF6">
    <property type="entry name" value="SERINE_THREONINE-PROTEIN KINASE NEKL-3"/>
    <property type="match status" value="1"/>
</dbReference>
<organism evidence="10 11">
    <name type="scientific">Nonomuraea dietziae</name>
    <dbReference type="NCBI Taxonomy" id="65515"/>
    <lineage>
        <taxon>Bacteria</taxon>
        <taxon>Bacillati</taxon>
        <taxon>Actinomycetota</taxon>
        <taxon>Actinomycetes</taxon>
        <taxon>Streptosporangiales</taxon>
        <taxon>Streptosporangiaceae</taxon>
        <taxon>Nonomuraea</taxon>
    </lineage>
</organism>
<dbReference type="PANTHER" id="PTHR43289">
    <property type="entry name" value="MITOGEN-ACTIVATED PROTEIN KINASE KINASE KINASE 20-RELATED"/>
    <property type="match status" value="1"/>
</dbReference>
<feature type="domain" description="Protein kinase" evidence="9">
    <location>
        <begin position="12"/>
        <end position="266"/>
    </location>
</feature>